<organism evidence="2 3">
    <name type="scientific">Eilatimonas milleporae</name>
    <dbReference type="NCBI Taxonomy" id="911205"/>
    <lineage>
        <taxon>Bacteria</taxon>
        <taxon>Pseudomonadati</taxon>
        <taxon>Pseudomonadota</taxon>
        <taxon>Alphaproteobacteria</taxon>
        <taxon>Kordiimonadales</taxon>
        <taxon>Kordiimonadaceae</taxon>
        <taxon>Eilatimonas</taxon>
    </lineage>
</organism>
<keyword evidence="3" id="KW-1185">Reference proteome</keyword>
<feature type="domain" description="VOC" evidence="1">
    <location>
        <begin position="2"/>
        <end position="126"/>
    </location>
</feature>
<dbReference type="RefSeq" id="WP_121939421.1">
    <property type="nucleotide sequence ID" value="NZ_REFR01000013.1"/>
</dbReference>
<dbReference type="Proteomes" id="UP000271227">
    <property type="component" value="Unassembled WGS sequence"/>
</dbReference>
<proteinExistence type="predicted"/>
<evidence type="ECO:0000259" key="1">
    <source>
        <dbReference type="PROSITE" id="PS51819"/>
    </source>
</evidence>
<dbReference type="PROSITE" id="PS51819">
    <property type="entry name" value="VOC"/>
    <property type="match status" value="1"/>
</dbReference>
<dbReference type="InterPro" id="IPR037523">
    <property type="entry name" value="VOC_core"/>
</dbReference>
<evidence type="ECO:0000313" key="3">
    <source>
        <dbReference type="Proteomes" id="UP000271227"/>
    </source>
</evidence>
<dbReference type="AlphaFoldDB" id="A0A3M0CMM1"/>
<dbReference type="InterPro" id="IPR029068">
    <property type="entry name" value="Glyas_Bleomycin-R_OHBP_Dase"/>
</dbReference>
<accession>A0A3M0CMM1</accession>
<sequence>MRLFRIIIPVEDIGRALFFYTQVFQQQGERVSPGRHYLNCDGVTLALYDAAADGDPERPVPISEPLYFATDDLEGAYRRCLEAGGRFPTDSPPDTGPLGHIWMRPWGERSFYVQDPFGNSLCFVDQDTAFQGISG</sequence>
<protein>
    <submittedName>
        <fullName evidence="2">Putative glyoxalase superfamily protein PhnB</fullName>
    </submittedName>
</protein>
<dbReference type="Pfam" id="PF00903">
    <property type="entry name" value="Glyoxalase"/>
    <property type="match status" value="1"/>
</dbReference>
<dbReference type="Gene3D" id="3.10.180.10">
    <property type="entry name" value="2,3-Dihydroxybiphenyl 1,2-Dioxygenase, domain 1"/>
    <property type="match status" value="1"/>
</dbReference>
<name>A0A3M0CMM1_9PROT</name>
<reference evidence="2 3" key="1">
    <citation type="submission" date="2018-10" db="EMBL/GenBank/DDBJ databases">
        <title>Genomic Encyclopedia of Archaeal and Bacterial Type Strains, Phase II (KMG-II): from individual species to whole genera.</title>
        <authorList>
            <person name="Goeker M."/>
        </authorList>
    </citation>
    <scope>NUCLEOTIDE SEQUENCE [LARGE SCALE GENOMIC DNA]</scope>
    <source>
        <strain evidence="2 3">DSM 25217</strain>
    </source>
</reference>
<evidence type="ECO:0000313" key="2">
    <source>
        <dbReference type="EMBL" id="RMB04483.1"/>
    </source>
</evidence>
<dbReference type="SUPFAM" id="SSF54593">
    <property type="entry name" value="Glyoxalase/Bleomycin resistance protein/Dihydroxybiphenyl dioxygenase"/>
    <property type="match status" value="1"/>
</dbReference>
<gene>
    <name evidence="2" type="ORF">BXY39_2746</name>
</gene>
<dbReference type="OrthoDB" id="9803104at2"/>
<dbReference type="EMBL" id="REFR01000013">
    <property type="protein sequence ID" value="RMB04483.1"/>
    <property type="molecule type" value="Genomic_DNA"/>
</dbReference>
<comment type="caution">
    <text evidence="2">The sequence shown here is derived from an EMBL/GenBank/DDBJ whole genome shotgun (WGS) entry which is preliminary data.</text>
</comment>
<dbReference type="InParanoid" id="A0A3M0CMM1"/>
<dbReference type="InterPro" id="IPR004360">
    <property type="entry name" value="Glyas_Fos-R_dOase_dom"/>
</dbReference>